<keyword evidence="2" id="KW-1185">Reference proteome</keyword>
<dbReference type="Gramene" id="AET2Gv21110500.17">
    <property type="protein sequence ID" value="AET2Gv21110500.17"/>
    <property type="gene ID" value="AET2Gv21110500"/>
</dbReference>
<evidence type="ECO:0000313" key="1">
    <source>
        <dbReference type="EnsemblPlants" id="AET2Gv21110500.17"/>
    </source>
</evidence>
<dbReference type="EnsemblPlants" id="AET2Gv21110500.17">
    <property type="protein sequence ID" value="AET2Gv21110500.17"/>
    <property type="gene ID" value="AET2Gv21110500"/>
</dbReference>
<name>A0A453D6M4_AEGTS</name>
<evidence type="ECO:0000313" key="2">
    <source>
        <dbReference type="Proteomes" id="UP000015105"/>
    </source>
</evidence>
<reference evidence="1" key="3">
    <citation type="journal article" date="2017" name="Nature">
        <title>Genome sequence of the progenitor of the wheat D genome Aegilops tauschii.</title>
        <authorList>
            <person name="Luo M.C."/>
            <person name="Gu Y.Q."/>
            <person name="Puiu D."/>
            <person name="Wang H."/>
            <person name="Twardziok S.O."/>
            <person name="Deal K.R."/>
            <person name="Huo N."/>
            <person name="Zhu T."/>
            <person name="Wang L."/>
            <person name="Wang Y."/>
            <person name="McGuire P.E."/>
            <person name="Liu S."/>
            <person name="Long H."/>
            <person name="Ramasamy R.K."/>
            <person name="Rodriguez J.C."/>
            <person name="Van S.L."/>
            <person name="Yuan L."/>
            <person name="Wang Z."/>
            <person name="Xia Z."/>
            <person name="Xiao L."/>
            <person name="Anderson O.D."/>
            <person name="Ouyang S."/>
            <person name="Liang Y."/>
            <person name="Zimin A.V."/>
            <person name="Pertea G."/>
            <person name="Qi P."/>
            <person name="Bennetzen J.L."/>
            <person name="Dai X."/>
            <person name="Dawson M.W."/>
            <person name="Muller H.G."/>
            <person name="Kugler K."/>
            <person name="Rivarola-Duarte L."/>
            <person name="Spannagl M."/>
            <person name="Mayer K.F.X."/>
            <person name="Lu F.H."/>
            <person name="Bevan M.W."/>
            <person name="Leroy P."/>
            <person name="Li P."/>
            <person name="You F.M."/>
            <person name="Sun Q."/>
            <person name="Liu Z."/>
            <person name="Lyons E."/>
            <person name="Wicker T."/>
            <person name="Salzberg S.L."/>
            <person name="Devos K.M."/>
            <person name="Dvorak J."/>
        </authorList>
    </citation>
    <scope>NUCLEOTIDE SEQUENCE [LARGE SCALE GENOMIC DNA]</scope>
    <source>
        <strain evidence="1">cv. AL8/78</strain>
    </source>
</reference>
<proteinExistence type="predicted"/>
<dbReference type="Proteomes" id="UP000015105">
    <property type="component" value="Chromosome 2D"/>
</dbReference>
<protein>
    <submittedName>
        <fullName evidence="1">Uncharacterized protein</fullName>
    </submittedName>
</protein>
<reference evidence="2" key="2">
    <citation type="journal article" date="2017" name="Nat. Plants">
        <title>The Aegilops tauschii genome reveals multiple impacts of transposons.</title>
        <authorList>
            <person name="Zhao G."/>
            <person name="Zou C."/>
            <person name="Li K."/>
            <person name="Wang K."/>
            <person name="Li T."/>
            <person name="Gao L."/>
            <person name="Zhang X."/>
            <person name="Wang H."/>
            <person name="Yang Z."/>
            <person name="Liu X."/>
            <person name="Jiang W."/>
            <person name="Mao L."/>
            <person name="Kong X."/>
            <person name="Jiao Y."/>
            <person name="Jia J."/>
        </authorList>
    </citation>
    <scope>NUCLEOTIDE SEQUENCE [LARGE SCALE GENOMIC DNA]</scope>
    <source>
        <strain evidence="2">cv. AL8/78</strain>
    </source>
</reference>
<dbReference type="AlphaFoldDB" id="A0A453D6M4"/>
<organism evidence="1 2">
    <name type="scientific">Aegilops tauschii subsp. strangulata</name>
    <name type="common">Goatgrass</name>
    <dbReference type="NCBI Taxonomy" id="200361"/>
    <lineage>
        <taxon>Eukaryota</taxon>
        <taxon>Viridiplantae</taxon>
        <taxon>Streptophyta</taxon>
        <taxon>Embryophyta</taxon>
        <taxon>Tracheophyta</taxon>
        <taxon>Spermatophyta</taxon>
        <taxon>Magnoliopsida</taxon>
        <taxon>Liliopsida</taxon>
        <taxon>Poales</taxon>
        <taxon>Poaceae</taxon>
        <taxon>BOP clade</taxon>
        <taxon>Pooideae</taxon>
        <taxon>Triticodae</taxon>
        <taxon>Triticeae</taxon>
        <taxon>Triticinae</taxon>
        <taxon>Aegilops</taxon>
    </lineage>
</organism>
<reference evidence="2" key="1">
    <citation type="journal article" date="2014" name="Science">
        <title>Ancient hybridizations among the ancestral genomes of bread wheat.</title>
        <authorList>
            <consortium name="International Wheat Genome Sequencing Consortium,"/>
            <person name="Marcussen T."/>
            <person name="Sandve S.R."/>
            <person name="Heier L."/>
            <person name="Spannagl M."/>
            <person name="Pfeifer M."/>
            <person name="Jakobsen K.S."/>
            <person name="Wulff B.B."/>
            <person name="Steuernagel B."/>
            <person name="Mayer K.F."/>
            <person name="Olsen O.A."/>
        </authorList>
    </citation>
    <scope>NUCLEOTIDE SEQUENCE [LARGE SCALE GENOMIC DNA]</scope>
    <source>
        <strain evidence="2">cv. AL8/78</strain>
    </source>
</reference>
<reference evidence="1" key="5">
    <citation type="journal article" date="2021" name="G3 (Bethesda)">
        <title>Aegilops tauschii genome assembly Aet v5.0 features greater sequence contiguity and improved annotation.</title>
        <authorList>
            <person name="Wang L."/>
            <person name="Zhu T."/>
            <person name="Rodriguez J.C."/>
            <person name="Deal K.R."/>
            <person name="Dubcovsky J."/>
            <person name="McGuire P.E."/>
            <person name="Lux T."/>
            <person name="Spannagl M."/>
            <person name="Mayer K.F.X."/>
            <person name="Baldrich P."/>
            <person name="Meyers B.C."/>
            <person name="Huo N."/>
            <person name="Gu Y.Q."/>
            <person name="Zhou H."/>
            <person name="Devos K.M."/>
            <person name="Bennetzen J.L."/>
            <person name="Unver T."/>
            <person name="Budak H."/>
            <person name="Gulick P.J."/>
            <person name="Galiba G."/>
            <person name="Kalapos B."/>
            <person name="Nelson D.R."/>
            <person name="Li P."/>
            <person name="You F.M."/>
            <person name="Luo M.C."/>
            <person name="Dvorak J."/>
        </authorList>
    </citation>
    <scope>NUCLEOTIDE SEQUENCE [LARGE SCALE GENOMIC DNA]</scope>
    <source>
        <strain evidence="1">cv. AL8/78</strain>
    </source>
</reference>
<accession>A0A453D6M4</accession>
<sequence>ASFGNYLYFHIGNYQIYLAANLRCNMKKISPSMNQVLQATVMKQLEIADSVEEVILSKLHRRRFCA</sequence>
<reference evidence="1" key="4">
    <citation type="submission" date="2019-03" db="UniProtKB">
        <authorList>
            <consortium name="EnsemblPlants"/>
        </authorList>
    </citation>
    <scope>IDENTIFICATION</scope>
</reference>